<dbReference type="Proteomes" id="UP000516388">
    <property type="component" value="Chromosome"/>
</dbReference>
<dbReference type="KEGG" id="gza:IC807_15905"/>
<evidence type="ECO:0000313" key="1">
    <source>
        <dbReference type="EMBL" id="QNU19875.1"/>
    </source>
</evidence>
<proteinExistence type="predicted"/>
<name>A0A7H1S036_9BACL</name>
<keyword evidence="2" id="KW-1185">Reference proteome</keyword>
<organism evidence="1 2">
    <name type="scientific">Geobacillus zalihae</name>
    <dbReference type="NCBI Taxonomy" id="213419"/>
    <lineage>
        <taxon>Bacteria</taxon>
        <taxon>Bacillati</taxon>
        <taxon>Bacillota</taxon>
        <taxon>Bacilli</taxon>
        <taxon>Bacillales</taxon>
        <taxon>Anoxybacillaceae</taxon>
        <taxon>Geobacillus</taxon>
    </lineage>
</organism>
<accession>A0A7H1S036</accession>
<evidence type="ECO:0000313" key="2">
    <source>
        <dbReference type="Proteomes" id="UP000516388"/>
    </source>
</evidence>
<gene>
    <name evidence="1" type="ORF">IC807_15905</name>
</gene>
<dbReference type="RefSeq" id="WP_122983785.1">
    <property type="nucleotide sequence ID" value="NZ_NAGE01000015.1"/>
</dbReference>
<dbReference type="GO" id="GO:0003677">
    <property type="term" value="F:DNA binding"/>
    <property type="evidence" value="ECO:0007669"/>
    <property type="project" value="UniProtKB-KW"/>
</dbReference>
<reference evidence="1 2" key="1">
    <citation type="submission" date="2020-09" db="EMBL/GenBank/DDBJ databases">
        <title>Complete Geobacillus genomes through the use of hybrid genome assembly.</title>
        <authorList>
            <person name="Vera D.L."/>
            <person name="Venkateswaran K."/>
            <person name="Singh N.K."/>
            <person name="Landry K."/>
        </authorList>
    </citation>
    <scope>NUCLEOTIDE SEQUENCE [LARGE SCALE GENOMIC DNA]</scope>
    <source>
        <strain evidence="1 2">SURF-189</strain>
    </source>
</reference>
<dbReference type="AlphaFoldDB" id="A0A7H1S036"/>
<sequence length="30" mass="3576">MSERIVRCDACRLEMDRDRNASINFSRYPA</sequence>
<protein>
    <submittedName>
        <fullName evidence="1">Transposase</fullName>
    </submittedName>
</protein>
<dbReference type="EMBL" id="CP061470">
    <property type="protein sequence ID" value="QNU19875.1"/>
    <property type="molecule type" value="Genomic_DNA"/>
</dbReference>